<dbReference type="EMBL" id="JARBHB010000010">
    <property type="protein sequence ID" value="KAJ8874072.1"/>
    <property type="molecule type" value="Genomic_DNA"/>
</dbReference>
<reference evidence="2 3" key="1">
    <citation type="submission" date="2023-02" db="EMBL/GenBank/DDBJ databases">
        <title>LHISI_Scaffold_Assembly.</title>
        <authorList>
            <person name="Stuart O.P."/>
            <person name="Cleave R."/>
            <person name="Magrath M.J.L."/>
            <person name="Mikheyev A.S."/>
        </authorList>
    </citation>
    <scope>NUCLEOTIDE SEQUENCE [LARGE SCALE GENOMIC DNA]</scope>
    <source>
        <strain evidence="2">Daus_M_001</strain>
        <tissue evidence="2">Leg muscle</tissue>
    </source>
</reference>
<keyword evidence="3" id="KW-1185">Reference proteome</keyword>
<evidence type="ECO:0000256" key="1">
    <source>
        <dbReference type="SAM" id="Phobius"/>
    </source>
</evidence>
<gene>
    <name evidence="2" type="ORF">PR048_024913</name>
</gene>
<evidence type="ECO:0000313" key="3">
    <source>
        <dbReference type="Proteomes" id="UP001159363"/>
    </source>
</evidence>
<feature type="transmembrane region" description="Helical" evidence="1">
    <location>
        <begin position="98"/>
        <end position="121"/>
    </location>
</feature>
<keyword evidence="1" id="KW-0812">Transmembrane</keyword>
<keyword evidence="1" id="KW-1133">Transmembrane helix</keyword>
<evidence type="ECO:0000313" key="2">
    <source>
        <dbReference type="EMBL" id="KAJ8874072.1"/>
    </source>
</evidence>
<accession>A0ABQ9GPY9</accession>
<organism evidence="2 3">
    <name type="scientific">Dryococelus australis</name>
    <dbReference type="NCBI Taxonomy" id="614101"/>
    <lineage>
        <taxon>Eukaryota</taxon>
        <taxon>Metazoa</taxon>
        <taxon>Ecdysozoa</taxon>
        <taxon>Arthropoda</taxon>
        <taxon>Hexapoda</taxon>
        <taxon>Insecta</taxon>
        <taxon>Pterygota</taxon>
        <taxon>Neoptera</taxon>
        <taxon>Polyneoptera</taxon>
        <taxon>Phasmatodea</taxon>
        <taxon>Verophasmatodea</taxon>
        <taxon>Anareolatae</taxon>
        <taxon>Phasmatidae</taxon>
        <taxon>Eurycanthinae</taxon>
        <taxon>Dryococelus</taxon>
    </lineage>
</organism>
<dbReference type="Proteomes" id="UP001159363">
    <property type="component" value="Chromosome 9"/>
</dbReference>
<proteinExistence type="predicted"/>
<sequence>MLLVNETLKSTKQSGDKKKDRKCVAIEHAIISAVRPRSFISSLPFGLSVWILRWYGSRLLINVLANLGACASYTEAVMFESSVTAHARAEIDGVMCNLYFIMLTTTCTPLMAMALPVPYVVSSV</sequence>
<comment type="caution">
    <text evidence="2">The sequence shown here is derived from an EMBL/GenBank/DDBJ whole genome shotgun (WGS) entry which is preliminary data.</text>
</comment>
<name>A0ABQ9GPY9_9NEOP</name>
<protein>
    <submittedName>
        <fullName evidence="2">Uncharacterized protein</fullName>
    </submittedName>
</protein>
<keyword evidence="1" id="KW-0472">Membrane</keyword>